<sequence length="165" mass="18919">MSVIIRQATAKDMIAVLEIVNYEILNTTAIWDYDLRTLPQQTEIFNEKNEKGFPFLVAEKNDTVVGFGTYGPFRFKEGYKFTVEHSVYVHHDYTGNGIGSLLLSELIAIAKLQKRHTMIGVIDAENIGSIAFHERMGFKRVGHIKETGYKFDRWLDSVFVQILLE</sequence>
<dbReference type="CDD" id="cd04301">
    <property type="entry name" value="NAT_SF"/>
    <property type="match status" value="1"/>
</dbReference>
<dbReference type="PANTHER" id="PTHR43072:SF23">
    <property type="entry name" value="UPF0039 PROTEIN C11D3.02C"/>
    <property type="match status" value="1"/>
</dbReference>
<gene>
    <name evidence="4" type="ORF">Q764_10460</name>
</gene>
<feature type="domain" description="N-acetyltransferase" evidence="3">
    <location>
        <begin position="3"/>
        <end position="165"/>
    </location>
</feature>
<dbReference type="STRING" id="1121899.GCA_000430025_02308"/>
<dbReference type="PANTHER" id="PTHR43072">
    <property type="entry name" value="N-ACETYLTRANSFERASE"/>
    <property type="match status" value="1"/>
</dbReference>
<dbReference type="InterPro" id="IPR016181">
    <property type="entry name" value="Acyl_CoA_acyltransferase"/>
</dbReference>
<evidence type="ECO:0000313" key="5">
    <source>
        <dbReference type="Proteomes" id="UP000030121"/>
    </source>
</evidence>
<keyword evidence="2" id="KW-0012">Acyltransferase</keyword>
<reference evidence="4 5" key="1">
    <citation type="submission" date="2013-09" db="EMBL/GenBank/DDBJ databases">
        <authorList>
            <person name="Zeng Z."/>
            <person name="Chen C."/>
        </authorList>
    </citation>
    <scope>NUCLEOTIDE SEQUENCE [LARGE SCALE GENOMIC DNA]</scope>
    <source>
        <strain evidence="4 5">GH29-5</strain>
    </source>
</reference>
<name>A0A0A2MBJ1_9FLAO</name>
<organism evidence="4 5">
    <name type="scientific">Flavobacterium suncheonense GH29-5 = DSM 17707</name>
    <dbReference type="NCBI Taxonomy" id="1121899"/>
    <lineage>
        <taxon>Bacteria</taxon>
        <taxon>Pseudomonadati</taxon>
        <taxon>Bacteroidota</taxon>
        <taxon>Flavobacteriia</taxon>
        <taxon>Flavobacteriales</taxon>
        <taxon>Flavobacteriaceae</taxon>
        <taxon>Flavobacterium</taxon>
    </lineage>
</organism>
<comment type="caution">
    <text evidence="4">The sequence shown here is derived from an EMBL/GenBank/DDBJ whole genome shotgun (WGS) entry which is preliminary data.</text>
</comment>
<dbReference type="Gene3D" id="3.40.630.30">
    <property type="match status" value="1"/>
</dbReference>
<dbReference type="AlphaFoldDB" id="A0A0A2MBJ1"/>
<evidence type="ECO:0000256" key="2">
    <source>
        <dbReference type="ARBA" id="ARBA00023315"/>
    </source>
</evidence>
<dbReference type="PROSITE" id="PS51186">
    <property type="entry name" value="GNAT"/>
    <property type="match status" value="1"/>
</dbReference>
<dbReference type="SUPFAM" id="SSF55729">
    <property type="entry name" value="Acyl-CoA N-acyltransferases (Nat)"/>
    <property type="match status" value="1"/>
</dbReference>
<evidence type="ECO:0000313" key="4">
    <source>
        <dbReference type="EMBL" id="KGO89016.1"/>
    </source>
</evidence>
<dbReference type="Proteomes" id="UP000030121">
    <property type="component" value="Unassembled WGS sequence"/>
</dbReference>
<keyword evidence="5" id="KW-1185">Reference proteome</keyword>
<proteinExistence type="predicted"/>
<accession>A0A0A2MBJ1</accession>
<dbReference type="eggNOG" id="COG1247">
    <property type="taxonomic scope" value="Bacteria"/>
</dbReference>
<evidence type="ECO:0000256" key="1">
    <source>
        <dbReference type="ARBA" id="ARBA00022679"/>
    </source>
</evidence>
<dbReference type="GO" id="GO:0016747">
    <property type="term" value="F:acyltransferase activity, transferring groups other than amino-acyl groups"/>
    <property type="evidence" value="ECO:0007669"/>
    <property type="project" value="InterPro"/>
</dbReference>
<evidence type="ECO:0000259" key="3">
    <source>
        <dbReference type="PROSITE" id="PS51186"/>
    </source>
</evidence>
<keyword evidence="1 4" id="KW-0808">Transferase</keyword>
<dbReference type="OrthoDB" id="9799096at2"/>
<dbReference type="RefSeq" id="WP_026980723.1">
    <property type="nucleotide sequence ID" value="NZ_AUCZ01000011.1"/>
</dbReference>
<dbReference type="EMBL" id="JRLW01000013">
    <property type="protein sequence ID" value="KGO89016.1"/>
    <property type="molecule type" value="Genomic_DNA"/>
</dbReference>
<dbReference type="Pfam" id="PF13420">
    <property type="entry name" value="Acetyltransf_4"/>
    <property type="match status" value="1"/>
</dbReference>
<protein>
    <submittedName>
        <fullName evidence="4">Phosphinothricin acetyltransferase</fullName>
    </submittedName>
</protein>
<dbReference type="InterPro" id="IPR000182">
    <property type="entry name" value="GNAT_dom"/>
</dbReference>